<evidence type="ECO:0000256" key="1">
    <source>
        <dbReference type="ARBA" id="ARBA00022679"/>
    </source>
</evidence>
<dbReference type="Gene3D" id="1.10.510.10">
    <property type="entry name" value="Transferase(Phosphotransferase) domain 1"/>
    <property type="match status" value="1"/>
</dbReference>
<dbReference type="InterPro" id="IPR008271">
    <property type="entry name" value="Ser/Thr_kinase_AS"/>
</dbReference>
<dbReference type="SUPFAM" id="SSF56112">
    <property type="entry name" value="Protein kinase-like (PK-like)"/>
    <property type="match status" value="1"/>
</dbReference>
<dbReference type="Gene3D" id="3.30.200.20">
    <property type="entry name" value="Phosphorylase Kinase, domain 1"/>
    <property type="match status" value="1"/>
</dbReference>
<dbReference type="InterPro" id="IPR011009">
    <property type="entry name" value="Kinase-like_dom_sf"/>
</dbReference>
<keyword evidence="7" id="KW-1133">Transmembrane helix</keyword>
<sequence>MRTTVMFINQAEPLINTTVRLAGTDKDYVTNDEGKVEIDLAPGSYTFEIWLGHEKVTRTIQRKGESTLFIVDATRASDAGITTMNTLQMDIAHLVGDRYVFETVLGRGGMGVVVKAIDRLLNRPVAIKMLSDELRENEEAQQIFLVEARNLATLSHPNLVAIHDILNVDGRVLMVFEYVLGQNLEKLVEMKGPMKQMDALRMAIQLTRVVAYLHDHELIHRDLKPSNVLMQADGTLKLVDFGLARSLNDLYVRGTRVRGTPAYMAPEQIMGIHLTVATDVYQIGITLFEALVGELPFPKGDMAYAHVHVDPPKLAERRPDLDPELQALVDQCLEKQPKDRPQTARTLLEKLSGIYSRLANEYEPAGLAENSVSVPGFDELHSSSSSRDFRAVSRTSDMEVEAHFSDMESGEIDILVTEPSEASEDTKKAPVVLISAIAAGLLIFGIGFIWLQSQSPDANAEQRTEVQVATEAKQKPEETEPKEEPVEAPTQAAIAPAEPAVPSEAIAEPEIEAKAEPVAAPAARPVVNTRPAPAPKVRPPNPEPKQVVEPEPEPEPAPKVVAQPKPAEKKSDDLSVDTFKIDDKKKSKGLLKVEPSSKGGLLPVAE</sequence>
<dbReference type="OrthoDB" id="9779541at2"/>
<evidence type="ECO:0000256" key="7">
    <source>
        <dbReference type="SAM" id="Phobius"/>
    </source>
</evidence>
<dbReference type="PANTHER" id="PTHR43289">
    <property type="entry name" value="MITOGEN-ACTIVATED PROTEIN KINASE KINASE KINASE 20-RELATED"/>
    <property type="match status" value="1"/>
</dbReference>
<keyword evidence="7" id="KW-0472">Membrane</keyword>
<dbReference type="Pfam" id="PF00069">
    <property type="entry name" value="Pkinase"/>
    <property type="match status" value="1"/>
</dbReference>
<feature type="binding site" evidence="5">
    <location>
        <position position="128"/>
    </location>
    <ligand>
        <name>ATP</name>
        <dbReference type="ChEBI" id="CHEBI:30616"/>
    </ligand>
</feature>
<feature type="compositionally biased region" description="Low complexity" evidence="6">
    <location>
        <begin position="487"/>
        <end position="508"/>
    </location>
</feature>
<keyword evidence="1" id="KW-0808">Transferase</keyword>
<dbReference type="GO" id="GO:0005524">
    <property type="term" value="F:ATP binding"/>
    <property type="evidence" value="ECO:0007669"/>
    <property type="project" value="UniProtKB-UniRule"/>
</dbReference>
<dbReference type="SMART" id="SM00220">
    <property type="entry name" value="S_TKc"/>
    <property type="match status" value="1"/>
</dbReference>
<feature type="compositionally biased region" description="Basic and acidic residues" evidence="6">
    <location>
        <begin position="566"/>
        <end position="585"/>
    </location>
</feature>
<evidence type="ECO:0000256" key="2">
    <source>
        <dbReference type="ARBA" id="ARBA00022741"/>
    </source>
</evidence>
<evidence type="ECO:0000259" key="8">
    <source>
        <dbReference type="PROSITE" id="PS50011"/>
    </source>
</evidence>
<keyword evidence="3 9" id="KW-0418">Kinase</keyword>
<protein>
    <submittedName>
        <fullName evidence="9">Protein kinase</fullName>
    </submittedName>
</protein>
<evidence type="ECO:0000313" key="9">
    <source>
        <dbReference type="EMBL" id="QED27361.1"/>
    </source>
</evidence>
<dbReference type="KEGG" id="bbae:FRD01_08940"/>
<name>A0A5B8XQ05_9DELT</name>
<feature type="compositionally biased region" description="Pro residues" evidence="6">
    <location>
        <begin position="532"/>
        <end position="543"/>
    </location>
</feature>
<dbReference type="PANTHER" id="PTHR43289:SF6">
    <property type="entry name" value="SERINE_THREONINE-PROTEIN KINASE NEKL-3"/>
    <property type="match status" value="1"/>
</dbReference>
<feature type="compositionally biased region" description="Low complexity" evidence="6">
    <location>
        <begin position="516"/>
        <end position="531"/>
    </location>
</feature>
<dbReference type="PROSITE" id="PS00108">
    <property type="entry name" value="PROTEIN_KINASE_ST"/>
    <property type="match status" value="1"/>
</dbReference>
<evidence type="ECO:0000256" key="6">
    <source>
        <dbReference type="SAM" id="MobiDB-lite"/>
    </source>
</evidence>
<organism evidence="9 10">
    <name type="scientific">Microvenator marinus</name>
    <dbReference type="NCBI Taxonomy" id="2600177"/>
    <lineage>
        <taxon>Bacteria</taxon>
        <taxon>Deltaproteobacteria</taxon>
        <taxon>Bradymonadales</taxon>
        <taxon>Microvenatoraceae</taxon>
        <taxon>Microvenator</taxon>
    </lineage>
</organism>
<dbReference type="InterPro" id="IPR000719">
    <property type="entry name" value="Prot_kinase_dom"/>
</dbReference>
<dbReference type="GO" id="GO:0004674">
    <property type="term" value="F:protein serine/threonine kinase activity"/>
    <property type="evidence" value="ECO:0007669"/>
    <property type="project" value="TreeGrafter"/>
</dbReference>
<dbReference type="InterPro" id="IPR008969">
    <property type="entry name" value="CarboxyPept-like_regulatory"/>
</dbReference>
<dbReference type="Proteomes" id="UP000321595">
    <property type="component" value="Chromosome"/>
</dbReference>
<keyword evidence="7" id="KW-0812">Transmembrane</keyword>
<dbReference type="InterPro" id="IPR017441">
    <property type="entry name" value="Protein_kinase_ATP_BS"/>
</dbReference>
<keyword evidence="4 5" id="KW-0067">ATP-binding</keyword>
<dbReference type="PROSITE" id="PS50011">
    <property type="entry name" value="PROTEIN_KINASE_DOM"/>
    <property type="match status" value="1"/>
</dbReference>
<dbReference type="CDD" id="cd14014">
    <property type="entry name" value="STKc_PknB_like"/>
    <property type="match status" value="1"/>
</dbReference>
<feature type="domain" description="Protein kinase" evidence="8">
    <location>
        <begin position="99"/>
        <end position="358"/>
    </location>
</feature>
<proteinExistence type="predicted"/>
<dbReference type="AlphaFoldDB" id="A0A5B8XQ05"/>
<feature type="compositionally biased region" description="Basic and acidic residues" evidence="6">
    <location>
        <begin position="472"/>
        <end position="485"/>
    </location>
</feature>
<feature type="region of interest" description="Disordered" evidence="6">
    <location>
        <begin position="461"/>
        <end position="606"/>
    </location>
</feature>
<evidence type="ECO:0000256" key="5">
    <source>
        <dbReference type="PROSITE-ProRule" id="PRU10141"/>
    </source>
</evidence>
<evidence type="ECO:0000313" key="10">
    <source>
        <dbReference type="Proteomes" id="UP000321595"/>
    </source>
</evidence>
<keyword evidence="10" id="KW-1185">Reference proteome</keyword>
<gene>
    <name evidence="9" type="ORF">FRD01_08940</name>
</gene>
<evidence type="ECO:0000256" key="4">
    <source>
        <dbReference type="ARBA" id="ARBA00022840"/>
    </source>
</evidence>
<evidence type="ECO:0000256" key="3">
    <source>
        <dbReference type="ARBA" id="ARBA00022777"/>
    </source>
</evidence>
<keyword evidence="2 5" id="KW-0547">Nucleotide-binding</keyword>
<reference evidence="9 10" key="1">
    <citation type="submission" date="2019-08" db="EMBL/GenBank/DDBJ databases">
        <authorList>
            <person name="Liang Q."/>
        </authorList>
    </citation>
    <scope>NUCLEOTIDE SEQUENCE [LARGE SCALE GENOMIC DNA]</scope>
    <source>
        <strain evidence="9 10">V1718</strain>
    </source>
</reference>
<dbReference type="SUPFAM" id="SSF49464">
    <property type="entry name" value="Carboxypeptidase regulatory domain-like"/>
    <property type="match status" value="1"/>
</dbReference>
<accession>A0A5B8XQ05</accession>
<dbReference type="EMBL" id="CP042467">
    <property type="protein sequence ID" value="QED27361.1"/>
    <property type="molecule type" value="Genomic_DNA"/>
</dbReference>
<feature type="transmembrane region" description="Helical" evidence="7">
    <location>
        <begin position="431"/>
        <end position="451"/>
    </location>
</feature>
<dbReference type="PROSITE" id="PS00107">
    <property type="entry name" value="PROTEIN_KINASE_ATP"/>
    <property type="match status" value="1"/>
</dbReference>